<accession>A0ABN0WWF5</accession>
<proteinExistence type="predicted"/>
<name>A0ABN0WWF5_9ACTN</name>
<sequence length="158" mass="17320">MVNDEKAGFILPRGATGFFRPKDGPLPETDLRAFRAGLHAAARAAGGKVGEVEERAYPRTFHAASVIVGADESVILCHAHHPWIAFARERRVLYNDEFLAPPPWADAFAHAGLMVLSGEQLFMPLSDVDTSVLTQGEWQEVRFYGITALGGVLFNAWD</sequence>
<protein>
    <submittedName>
        <fullName evidence="1">Uncharacterized protein</fullName>
    </submittedName>
</protein>
<evidence type="ECO:0000313" key="1">
    <source>
        <dbReference type="EMBL" id="GAA0348523.1"/>
    </source>
</evidence>
<reference evidence="1 2" key="1">
    <citation type="journal article" date="2019" name="Int. J. Syst. Evol. Microbiol.">
        <title>The Global Catalogue of Microorganisms (GCM) 10K type strain sequencing project: providing services to taxonomists for standard genome sequencing and annotation.</title>
        <authorList>
            <consortium name="The Broad Institute Genomics Platform"/>
            <consortium name="The Broad Institute Genome Sequencing Center for Infectious Disease"/>
            <person name="Wu L."/>
            <person name="Ma J."/>
        </authorList>
    </citation>
    <scope>NUCLEOTIDE SEQUENCE [LARGE SCALE GENOMIC DNA]</scope>
    <source>
        <strain evidence="1 2">JCM 4565</strain>
    </source>
</reference>
<comment type="caution">
    <text evidence="1">The sequence shown here is derived from an EMBL/GenBank/DDBJ whole genome shotgun (WGS) entry which is preliminary data.</text>
</comment>
<organism evidence="1 2">
    <name type="scientific">Streptomyces blastmyceticus</name>
    <dbReference type="NCBI Taxonomy" id="68180"/>
    <lineage>
        <taxon>Bacteria</taxon>
        <taxon>Bacillati</taxon>
        <taxon>Actinomycetota</taxon>
        <taxon>Actinomycetes</taxon>
        <taxon>Kitasatosporales</taxon>
        <taxon>Streptomycetaceae</taxon>
        <taxon>Streptomyces</taxon>
    </lineage>
</organism>
<evidence type="ECO:0000313" key="2">
    <source>
        <dbReference type="Proteomes" id="UP001500063"/>
    </source>
</evidence>
<dbReference type="Proteomes" id="UP001500063">
    <property type="component" value="Unassembled WGS sequence"/>
</dbReference>
<gene>
    <name evidence="1" type="ORF">GCM10010319_26450</name>
</gene>
<dbReference type="EMBL" id="BAAABW010000015">
    <property type="protein sequence ID" value="GAA0348523.1"/>
    <property type="molecule type" value="Genomic_DNA"/>
</dbReference>
<dbReference type="RefSeq" id="WP_344117986.1">
    <property type="nucleotide sequence ID" value="NZ_BAAABW010000015.1"/>
</dbReference>
<keyword evidence="2" id="KW-1185">Reference proteome</keyword>